<feature type="modified residue" description="4-aspartylphosphate" evidence="3">
    <location>
        <position position="58"/>
    </location>
</feature>
<dbReference type="SUPFAM" id="SSF46894">
    <property type="entry name" value="C-terminal effector domain of the bipartite response regulators"/>
    <property type="match status" value="1"/>
</dbReference>
<keyword evidence="7" id="KW-1185">Reference proteome</keyword>
<keyword evidence="1 3" id="KW-0597">Phosphoprotein</keyword>
<feature type="domain" description="HTH luxR-type" evidence="4">
    <location>
        <begin position="151"/>
        <end position="216"/>
    </location>
</feature>
<name>A0A3N1HI73_9PSEU</name>
<dbReference type="GO" id="GO:0003677">
    <property type="term" value="F:DNA binding"/>
    <property type="evidence" value="ECO:0007669"/>
    <property type="project" value="UniProtKB-KW"/>
</dbReference>
<reference evidence="6 7" key="1">
    <citation type="submission" date="2018-11" db="EMBL/GenBank/DDBJ databases">
        <title>Sequencing the genomes of 1000 actinobacteria strains.</title>
        <authorList>
            <person name="Klenk H.-P."/>
        </authorList>
    </citation>
    <scope>NUCLEOTIDE SEQUENCE [LARGE SCALE GENOMIC DNA]</scope>
    <source>
        <strain evidence="6 7">DSM 44231</strain>
    </source>
</reference>
<dbReference type="PANTHER" id="PTHR43214:SF43">
    <property type="entry name" value="TWO-COMPONENT RESPONSE REGULATOR"/>
    <property type="match status" value="1"/>
</dbReference>
<evidence type="ECO:0000259" key="5">
    <source>
        <dbReference type="PROSITE" id="PS50110"/>
    </source>
</evidence>
<dbReference type="SMART" id="SM00448">
    <property type="entry name" value="REC"/>
    <property type="match status" value="1"/>
</dbReference>
<dbReference type="Gene3D" id="3.40.50.2300">
    <property type="match status" value="1"/>
</dbReference>
<evidence type="ECO:0000256" key="3">
    <source>
        <dbReference type="PROSITE-ProRule" id="PRU00169"/>
    </source>
</evidence>
<dbReference type="InterPro" id="IPR011006">
    <property type="entry name" value="CheY-like_superfamily"/>
</dbReference>
<dbReference type="OrthoDB" id="3575486at2"/>
<comment type="caution">
    <text evidence="6">The sequence shown here is derived from an EMBL/GenBank/DDBJ whole genome shotgun (WGS) entry which is preliminary data.</text>
</comment>
<sequence>MTQTGYRVLLVDDHPIFLKGLRGELEYAPDIVVVDDAGNAEDAVASVERHRPDVVVMDLRIPLSPGADPVMCGPDAIRRITEVAPESKVLVLSMHEELEHVLAAVKAGAHGYLRKEEKELVQAVRTVAEGKMVLDERVGRALLTMPAAAAGGELPFNLTRSEYKTLLLVVRGLTNAQIADEITLSGKTVANRVVDIQNKLQVRSRQELVDKARQHGIGATPE</sequence>
<dbReference type="PROSITE" id="PS50110">
    <property type="entry name" value="RESPONSE_REGULATORY"/>
    <property type="match status" value="1"/>
</dbReference>
<dbReference type="InterPro" id="IPR058245">
    <property type="entry name" value="NreC/VraR/RcsB-like_REC"/>
</dbReference>
<evidence type="ECO:0000259" key="4">
    <source>
        <dbReference type="PROSITE" id="PS50043"/>
    </source>
</evidence>
<dbReference type="CDD" id="cd06170">
    <property type="entry name" value="LuxR_C_like"/>
    <property type="match status" value="1"/>
</dbReference>
<dbReference type="PANTHER" id="PTHR43214">
    <property type="entry name" value="TWO-COMPONENT RESPONSE REGULATOR"/>
    <property type="match status" value="1"/>
</dbReference>
<dbReference type="SMART" id="SM00421">
    <property type="entry name" value="HTH_LUXR"/>
    <property type="match status" value="1"/>
</dbReference>
<dbReference type="EMBL" id="RJKM01000001">
    <property type="protein sequence ID" value="ROP42218.1"/>
    <property type="molecule type" value="Genomic_DNA"/>
</dbReference>
<dbReference type="PRINTS" id="PR00038">
    <property type="entry name" value="HTHLUXR"/>
</dbReference>
<dbReference type="InterPro" id="IPR001789">
    <property type="entry name" value="Sig_transdc_resp-reg_receiver"/>
</dbReference>
<dbReference type="InterPro" id="IPR000792">
    <property type="entry name" value="Tscrpt_reg_LuxR_C"/>
</dbReference>
<dbReference type="InterPro" id="IPR039420">
    <property type="entry name" value="WalR-like"/>
</dbReference>
<dbReference type="GO" id="GO:0006355">
    <property type="term" value="P:regulation of DNA-templated transcription"/>
    <property type="evidence" value="ECO:0007669"/>
    <property type="project" value="InterPro"/>
</dbReference>
<dbReference type="CDD" id="cd17535">
    <property type="entry name" value="REC_NarL-like"/>
    <property type="match status" value="1"/>
</dbReference>
<organism evidence="6 7">
    <name type="scientific">Saccharothrix texasensis</name>
    <dbReference type="NCBI Taxonomy" id="103734"/>
    <lineage>
        <taxon>Bacteria</taxon>
        <taxon>Bacillati</taxon>
        <taxon>Actinomycetota</taxon>
        <taxon>Actinomycetes</taxon>
        <taxon>Pseudonocardiales</taxon>
        <taxon>Pseudonocardiaceae</taxon>
        <taxon>Saccharothrix</taxon>
    </lineage>
</organism>
<dbReference type="Pfam" id="PF00196">
    <property type="entry name" value="GerE"/>
    <property type="match status" value="1"/>
</dbReference>
<dbReference type="InterPro" id="IPR016032">
    <property type="entry name" value="Sig_transdc_resp-reg_C-effctor"/>
</dbReference>
<gene>
    <name evidence="6" type="ORF">EDD40_7714</name>
</gene>
<dbReference type="Proteomes" id="UP000268727">
    <property type="component" value="Unassembled WGS sequence"/>
</dbReference>
<protein>
    <submittedName>
        <fullName evidence="6">LuxR family two component transcriptional regulator</fullName>
    </submittedName>
</protein>
<dbReference type="Pfam" id="PF00072">
    <property type="entry name" value="Response_reg"/>
    <property type="match status" value="1"/>
</dbReference>
<evidence type="ECO:0000256" key="1">
    <source>
        <dbReference type="ARBA" id="ARBA00022553"/>
    </source>
</evidence>
<dbReference type="PROSITE" id="PS50043">
    <property type="entry name" value="HTH_LUXR_2"/>
    <property type="match status" value="1"/>
</dbReference>
<keyword evidence="2" id="KW-0238">DNA-binding</keyword>
<evidence type="ECO:0000313" key="6">
    <source>
        <dbReference type="EMBL" id="ROP42218.1"/>
    </source>
</evidence>
<dbReference type="RefSeq" id="WP_123747206.1">
    <property type="nucleotide sequence ID" value="NZ_RJKM01000001.1"/>
</dbReference>
<dbReference type="AlphaFoldDB" id="A0A3N1HI73"/>
<dbReference type="SUPFAM" id="SSF52172">
    <property type="entry name" value="CheY-like"/>
    <property type="match status" value="1"/>
</dbReference>
<evidence type="ECO:0000313" key="7">
    <source>
        <dbReference type="Proteomes" id="UP000268727"/>
    </source>
</evidence>
<feature type="domain" description="Response regulatory" evidence="5">
    <location>
        <begin position="7"/>
        <end position="130"/>
    </location>
</feature>
<evidence type="ECO:0000256" key="2">
    <source>
        <dbReference type="ARBA" id="ARBA00023125"/>
    </source>
</evidence>
<proteinExistence type="predicted"/>
<accession>A0A3N1HI73</accession>
<dbReference type="GO" id="GO:0000160">
    <property type="term" value="P:phosphorelay signal transduction system"/>
    <property type="evidence" value="ECO:0007669"/>
    <property type="project" value="InterPro"/>
</dbReference>